<keyword evidence="2" id="KW-1185">Reference proteome</keyword>
<dbReference type="Proteomes" id="UP000194143">
    <property type="component" value="Plasmid poh1"/>
</dbReference>
<name>A0A1W6WXR9_BACTU</name>
<keyword evidence="1" id="KW-0614">Plasmid</keyword>
<reference evidence="1 2" key="1">
    <citation type="submission" date="2017-04" db="EMBL/GenBank/DDBJ databases">
        <title>Complete Genome Sequence of Bacillus thuringiensis type Strain ATCC 10792.</title>
        <authorList>
            <person name="Oh D.-H."/>
            <person name="Park B.-J."/>
            <person name="Shuai W."/>
            <person name="Chelliah R."/>
        </authorList>
    </citation>
    <scope>NUCLEOTIDE SEQUENCE [LARGE SCALE GENOMIC DNA]</scope>
    <source>
        <strain evidence="1 2">ATCC 10792</strain>
        <plasmid evidence="1 2">poh1</plasmid>
    </source>
</reference>
<protein>
    <submittedName>
        <fullName evidence="1">Uncharacterized protein</fullName>
    </submittedName>
</protein>
<accession>A0A1W6WXR9</accession>
<sequence length="98" mass="11644">MFGLFPPFSTTLFINTKSKGLHVKWSLFYAFLYKSSSTYSRISTLHIKFSLRIVKYPILYLQKIRRILIKIMDMRTSMIKCEYYFTNIVGNTNVIELI</sequence>
<dbReference type="EMBL" id="CP021062">
    <property type="protein sequence ID" value="ARP61099.1"/>
    <property type="molecule type" value="Genomic_DNA"/>
</dbReference>
<organism evidence="1 2">
    <name type="scientific">Bacillus thuringiensis</name>
    <dbReference type="NCBI Taxonomy" id="1428"/>
    <lineage>
        <taxon>Bacteria</taxon>
        <taxon>Bacillati</taxon>
        <taxon>Bacillota</taxon>
        <taxon>Bacilli</taxon>
        <taxon>Bacillales</taxon>
        <taxon>Bacillaceae</taxon>
        <taxon>Bacillus</taxon>
        <taxon>Bacillus cereus group</taxon>
    </lineage>
</organism>
<dbReference type="AlphaFoldDB" id="A0A1W6WXR9"/>
<gene>
    <name evidence="1" type="ORF">CAB88_29095</name>
</gene>
<proteinExistence type="predicted"/>
<geneLocation type="plasmid" evidence="1 2">
    <name>poh1</name>
</geneLocation>
<evidence type="ECO:0000313" key="1">
    <source>
        <dbReference type="EMBL" id="ARP61099.1"/>
    </source>
</evidence>
<evidence type="ECO:0000313" key="2">
    <source>
        <dbReference type="Proteomes" id="UP000194143"/>
    </source>
</evidence>